<dbReference type="Proteomes" id="UP000828236">
    <property type="component" value="Unassembled WGS sequence"/>
</dbReference>
<dbReference type="InterPro" id="IPR001214">
    <property type="entry name" value="SET_dom"/>
</dbReference>
<evidence type="ECO:0000313" key="8">
    <source>
        <dbReference type="Proteomes" id="UP000790347"/>
    </source>
</evidence>
<dbReference type="InterPro" id="IPR046341">
    <property type="entry name" value="SET_dom_sf"/>
</dbReference>
<reference evidence="6" key="2">
    <citation type="submission" date="2020-06" db="EMBL/GenBank/DDBJ databases">
        <authorList>
            <person name="Ji K."/>
            <person name="Li J."/>
        </authorList>
    </citation>
    <scope>NUCLEOTIDE SEQUENCE</scope>
    <source>
        <strain evidence="6">JKM2019</strain>
        <tissue evidence="6">Whole body</tissue>
    </source>
</reference>
<evidence type="ECO:0000256" key="2">
    <source>
        <dbReference type="ARBA" id="ARBA00022679"/>
    </source>
</evidence>
<feature type="domain" description="SET" evidence="5">
    <location>
        <begin position="7"/>
        <end position="337"/>
    </location>
</feature>
<evidence type="ECO:0000256" key="3">
    <source>
        <dbReference type="ARBA" id="ARBA00022691"/>
    </source>
</evidence>
<keyword evidence="1" id="KW-0489">Methyltransferase</keyword>
<name>A0A922ICJ4_DERFA</name>
<feature type="region of interest" description="Disordered" evidence="4">
    <location>
        <begin position="368"/>
        <end position="399"/>
    </location>
</feature>
<evidence type="ECO:0000313" key="6">
    <source>
        <dbReference type="EMBL" id="KAH7641126.1"/>
    </source>
</evidence>
<accession>A0A922ICJ4</accession>
<dbReference type="EMBL" id="ASGP02000001">
    <property type="protein sequence ID" value="KAH9526844.1"/>
    <property type="molecule type" value="Genomic_DNA"/>
</dbReference>
<reference evidence="7" key="4">
    <citation type="journal article" date="2022" name="Res Sq">
        <title>Comparative Genomics Reveals Insights into the Divergent Evolution of Astigmatic Mites and Household Pest Adaptations.</title>
        <authorList>
            <person name="Xiong Q."/>
            <person name="Wan A.T.-Y."/>
            <person name="Liu X.-Y."/>
            <person name="Fung C.S.-H."/>
            <person name="Xiao X."/>
            <person name="Malainual N."/>
            <person name="Hou J."/>
            <person name="Wang L."/>
            <person name="Wang M."/>
            <person name="Yang K."/>
            <person name="Cui Y."/>
            <person name="Leung E."/>
            <person name="Nong W."/>
            <person name="Shin S.-K."/>
            <person name="Au S."/>
            <person name="Jeong K.Y."/>
            <person name="Chew F.T."/>
            <person name="Hui J."/>
            <person name="Leung T.F."/>
            <person name="Tungtrongchitr A."/>
            <person name="Zhong N."/>
            <person name="Liu Z."/>
            <person name="Tsui S."/>
        </authorList>
    </citation>
    <scope>NUCLEOTIDE SEQUENCE</scope>
    <source>
        <strain evidence="7">Derf</strain>
        <tissue evidence="7">Whole organism</tissue>
    </source>
</reference>
<evidence type="ECO:0000256" key="4">
    <source>
        <dbReference type="SAM" id="MobiDB-lite"/>
    </source>
</evidence>
<dbReference type="PANTHER" id="PTHR46402:SF2">
    <property type="entry name" value="HISTONE-LYSINE N-TRIMETHYLTRANSFERASE SMYD5"/>
    <property type="match status" value="1"/>
</dbReference>
<dbReference type="SMART" id="SM00317">
    <property type="entry name" value="SET"/>
    <property type="match status" value="1"/>
</dbReference>
<gene>
    <name evidence="7" type="primary">SMYD5</name>
    <name evidence="7" type="ORF">DERF_000902</name>
    <name evidence="6" type="ORF">HUG17_4170</name>
</gene>
<feature type="compositionally biased region" description="Acidic residues" evidence="4">
    <location>
        <begin position="372"/>
        <end position="399"/>
    </location>
</feature>
<evidence type="ECO:0000259" key="5">
    <source>
        <dbReference type="PROSITE" id="PS50280"/>
    </source>
</evidence>
<keyword evidence="8" id="KW-1185">Reference proteome</keyword>
<proteinExistence type="predicted"/>
<dbReference type="GO" id="GO:0032259">
    <property type="term" value="P:methylation"/>
    <property type="evidence" value="ECO:0007669"/>
    <property type="project" value="UniProtKB-KW"/>
</dbReference>
<dbReference type="GO" id="GO:0045814">
    <property type="term" value="P:negative regulation of gene expression, epigenetic"/>
    <property type="evidence" value="ECO:0007669"/>
    <property type="project" value="TreeGrafter"/>
</dbReference>
<keyword evidence="3" id="KW-0949">S-adenosyl-L-methionine</keyword>
<dbReference type="SUPFAM" id="SSF82199">
    <property type="entry name" value="SET domain"/>
    <property type="match status" value="1"/>
</dbReference>
<reference evidence="6" key="3">
    <citation type="journal article" date="2021" name="World Allergy Organ. J.">
        <title>Chromosome-level assembly of Dermatophagoides farinae genome and transcriptome reveals two novel allergens Der f 37 and Der f 39.</title>
        <authorList>
            <person name="Chen J."/>
            <person name="Cai Z."/>
            <person name="Fan D."/>
            <person name="Hu J."/>
            <person name="Hou Y."/>
            <person name="He Y."/>
            <person name="Zhang Z."/>
            <person name="Zhao Z."/>
            <person name="Gao P."/>
            <person name="Hu W."/>
            <person name="Sun J."/>
            <person name="Li J."/>
            <person name="Ji K."/>
        </authorList>
    </citation>
    <scope>NUCLEOTIDE SEQUENCE</scope>
    <source>
        <strain evidence="6">JKM2019</strain>
    </source>
</reference>
<evidence type="ECO:0000256" key="1">
    <source>
        <dbReference type="ARBA" id="ARBA00022603"/>
    </source>
</evidence>
<keyword evidence="2" id="KW-0808">Transferase</keyword>
<sequence>MATNNTVKFVINYDPIKGRSLIAKETIVMGEIIFEESPLVCSQFLWNAECKYDACQYCLTPLETAEENVSRLTKECIQLPYVEQCCQTDKCKHVDCLGCGRQERYCSIECRQRARESYHQTLCPSQSETMAINLNKLCQHWKSIHYPPETASIMLLVKILARIKQDATVVEKLQQFSSNTAQESEKFVHILCGDKFQEQIIILRQIIVDLFPNEEILNPFLTENGFKSLLAIVGKNSQGIGTSAFSQWARNCERLVANNPAECEQINQLIDGLFEKMEQISGCFINTEGSGLYELQSCINHSCQPNSETCFQHNNFILSLKALETINPGEEITICYLDECWKDRSRHSRNKYLQQNYLFTCHCPKCQQQTNDADETSDEEDEDSDLQSNPDDDEAMNCD</sequence>
<dbReference type="Gene3D" id="2.170.270.10">
    <property type="entry name" value="SET domain"/>
    <property type="match status" value="1"/>
</dbReference>
<organism evidence="7 8">
    <name type="scientific">Dermatophagoides farinae</name>
    <name type="common">American house dust mite</name>
    <dbReference type="NCBI Taxonomy" id="6954"/>
    <lineage>
        <taxon>Eukaryota</taxon>
        <taxon>Metazoa</taxon>
        <taxon>Ecdysozoa</taxon>
        <taxon>Arthropoda</taxon>
        <taxon>Chelicerata</taxon>
        <taxon>Arachnida</taxon>
        <taxon>Acari</taxon>
        <taxon>Acariformes</taxon>
        <taxon>Sarcoptiformes</taxon>
        <taxon>Astigmata</taxon>
        <taxon>Psoroptidia</taxon>
        <taxon>Analgoidea</taxon>
        <taxon>Pyroglyphidae</taxon>
        <taxon>Dermatophagoidinae</taxon>
        <taxon>Dermatophagoides</taxon>
    </lineage>
</organism>
<dbReference type="EMBL" id="SDOV01000004">
    <property type="protein sequence ID" value="KAH7641126.1"/>
    <property type="molecule type" value="Genomic_DNA"/>
</dbReference>
<dbReference type="Pfam" id="PF00856">
    <property type="entry name" value="SET"/>
    <property type="match status" value="1"/>
</dbReference>
<comment type="caution">
    <text evidence="7">The sequence shown here is derived from an EMBL/GenBank/DDBJ whole genome shotgun (WGS) entry which is preliminary data.</text>
</comment>
<reference evidence="7" key="1">
    <citation type="submission" date="2013-05" db="EMBL/GenBank/DDBJ databases">
        <authorList>
            <person name="Yim A.K.Y."/>
            <person name="Chan T.F."/>
            <person name="Ji K.M."/>
            <person name="Liu X.Y."/>
            <person name="Zhou J.W."/>
            <person name="Li R.Q."/>
            <person name="Yang K.Y."/>
            <person name="Li J."/>
            <person name="Li M."/>
            <person name="Law P.T.W."/>
            <person name="Wu Y.L."/>
            <person name="Cai Z.L."/>
            <person name="Qin H."/>
            <person name="Bao Y."/>
            <person name="Leung R.K.K."/>
            <person name="Ng P.K.S."/>
            <person name="Zou J."/>
            <person name="Zhong X.J."/>
            <person name="Ran P.X."/>
            <person name="Zhong N.S."/>
            <person name="Liu Z.G."/>
            <person name="Tsui S.K.W."/>
        </authorList>
    </citation>
    <scope>NUCLEOTIDE SEQUENCE</scope>
    <source>
        <strain evidence="7">Derf</strain>
        <tissue evidence="7">Whole organism</tissue>
    </source>
</reference>
<dbReference type="PROSITE" id="PS50280">
    <property type="entry name" value="SET"/>
    <property type="match status" value="1"/>
</dbReference>
<dbReference type="PANTHER" id="PTHR46402">
    <property type="entry name" value="SET AND MYND DOMAIN-CONTAINING PROTEIN 5"/>
    <property type="match status" value="1"/>
</dbReference>
<dbReference type="GO" id="GO:0042799">
    <property type="term" value="F:histone H4K20 methyltransferase activity"/>
    <property type="evidence" value="ECO:0007669"/>
    <property type="project" value="TreeGrafter"/>
</dbReference>
<dbReference type="AlphaFoldDB" id="A0A922ICJ4"/>
<protein>
    <submittedName>
        <fullName evidence="7">SET and MYND domain-containing protein 5</fullName>
    </submittedName>
    <submittedName>
        <fullName evidence="6">Set and mynd domain-containing protein -like protein</fullName>
    </submittedName>
</protein>
<dbReference type="Proteomes" id="UP000790347">
    <property type="component" value="Unassembled WGS sequence"/>
</dbReference>
<evidence type="ECO:0000313" key="7">
    <source>
        <dbReference type="EMBL" id="KAH9526844.1"/>
    </source>
</evidence>
<dbReference type="OrthoDB" id="438641at2759"/>